<evidence type="ECO:0000313" key="3">
    <source>
        <dbReference type="EMBL" id="OAQ32727.1"/>
    </source>
</evidence>
<proteinExistence type="predicted"/>
<accession>A0A197K500</accession>
<dbReference type="OrthoDB" id="2435592at2759"/>
<dbReference type="Proteomes" id="UP000078512">
    <property type="component" value="Unassembled WGS sequence"/>
</dbReference>
<gene>
    <name evidence="3" type="ORF">K457DRAFT_16289</name>
</gene>
<feature type="domain" description="Arm-like repeat" evidence="2">
    <location>
        <begin position="177"/>
        <end position="287"/>
    </location>
</feature>
<dbReference type="Pfam" id="PF23948">
    <property type="entry name" value="ARM_5"/>
    <property type="match status" value="1"/>
</dbReference>
<keyword evidence="4" id="KW-1185">Reference proteome</keyword>
<reference evidence="3 4" key="1">
    <citation type="submission" date="2016-05" db="EMBL/GenBank/DDBJ databases">
        <title>Genome sequencing reveals origins of a unique bacterial endosymbiosis in the earliest lineages of terrestrial Fungi.</title>
        <authorList>
            <consortium name="DOE Joint Genome Institute"/>
            <person name="Uehling J."/>
            <person name="Gryganskyi A."/>
            <person name="Hameed K."/>
            <person name="Tschaplinski T."/>
            <person name="Misztal P."/>
            <person name="Wu S."/>
            <person name="Desiro A."/>
            <person name="Vande Pol N."/>
            <person name="Du Z.-Y."/>
            <person name="Zienkiewicz A."/>
            <person name="Zienkiewicz K."/>
            <person name="Morin E."/>
            <person name="Tisserant E."/>
            <person name="Splivallo R."/>
            <person name="Hainaut M."/>
            <person name="Henrissat B."/>
            <person name="Ohm R."/>
            <person name="Kuo A."/>
            <person name="Yan J."/>
            <person name="Lipzen A."/>
            <person name="Nolan M."/>
            <person name="Labutti K."/>
            <person name="Barry K."/>
            <person name="Goldstein A."/>
            <person name="Labbe J."/>
            <person name="Schadt C."/>
            <person name="Tuskan G."/>
            <person name="Grigoriev I."/>
            <person name="Martin F."/>
            <person name="Vilgalys R."/>
            <person name="Bonito G."/>
        </authorList>
    </citation>
    <scope>NUCLEOTIDE SEQUENCE [LARGE SCALE GENOMIC DNA]</scope>
    <source>
        <strain evidence="3 4">AG-77</strain>
    </source>
</reference>
<evidence type="ECO:0000259" key="2">
    <source>
        <dbReference type="Pfam" id="PF23948"/>
    </source>
</evidence>
<organism evidence="3 4">
    <name type="scientific">Linnemannia elongata AG-77</name>
    <dbReference type="NCBI Taxonomy" id="1314771"/>
    <lineage>
        <taxon>Eukaryota</taxon>
        <taxon>Fungi</taxon>
        <taxon>Fungi incertae sedis</taxon>
        <taxon>Mucoromycota</taxon>
        <taxon>Mortierellomycotina</taxon>
        <taxon>Mortierellomycetes</taxon>
        <taxon>Mortierellales</taxon>
        <taxon>Mortierellaceae</taxon>
        <taxon>Linnemannia</taxon>
    </lineage>
</organism>
<dbReference type="InterPro" id="IPR056251">
    <property type="entry name" value="Arm_rpt_dom"/>
</dbReference>
<protein>
    <recommendedName>
        <fullName evidence="2">Arm-like repeat domain-containing protein</fullName>
    </recommendedName>
</protein>
<feature type="compositionally biased region" description="Polar residues" evidence="1">
    <location>
        <begin position="50"/>
        <end position="84"/>
    </location>
</feature>
<feature type="non-terminal residue" evidence="3">
    <location>
        <position position="288"/>
    </location>
</feature>
<name>A0A197K500_9FUNG</name>
<dbReference type="EMBL" id="KV442024">
    <property type="protein sequence ID" value="OAQ32727.1"/>
    <property type="molecule type" value="Genomic_DNA"/>
</dbReference>
<feature type="region of interest" description="Disordered" evidence="1">
    <location>
        <begin position="1"/>
        <end position="102"/>
    </location>
</feature>
<feature type="compositionally biased region" description="Polar residues" evidence="1">
    <location>
        <begin position="11"/>
        <end position="23"/>
    </location>
</feature>
<dbReference type="AlphaFoldDB" id="A0A197K500"/>
<evidence type="ECO:0000256" key="1">
    <source>
        <dbReference type="SAM" id="MobiDB-lite"/>
    </source>
</evidence>
<evidence type="ECO:0000313" key="4">
    <source>
        <dbReference type="Proteomes" id="UP000078512"/>
    </source>
</evidence>
<sequence>MSDHPLDQLDPCTSGSDSANNAGSIRKRDKIREIWGFPKSKTKEIRPYAPTQSLNSRPLSQESTRPVSLVSQASNSPSGDNQADFSGITMQDKPLPPPPPTEAQPLADIFLDNLPKTIIKTELPHLQQRIERIEQLVYCNALLLQDSLFQLKPVAGLEEAKDAGVLLQEPTPDKTEIDWLEMTRNDLMEADRLRWLAIRVVEQFVTDDNKDSIKIAEIIALGPVLRKEPYRKLLSTFIKEFDDARILDVDILQGLVQLVQDASSGYLVSDDLVKILGILRVHLESTHQ</sequence>